<dbReference type="Proteomes" id="UP000887159">
    <property type="component" value="Unassembled WGS sequence"/>
</dbReference>
<dbReference type="AlphaFoldDB" id="A0A8X6WAH2"/>
<dbReference type="EMBL" id="BMAU01021395">
    <property type="protein sequence ID" value="GFY30987.1"/>
    <property type="molecule type" value="Genomic_DNA"/>
</dbReference>
<evidence type="ECO:0000313" key="2">
    <source>
        <dbReference type="Proteomes" id="UP000887159"/>
    </source>
</evidence>
<comment type="caution">
    <text evidence="1">The sequence shown here is derived from an EMBL/GenBank/DDBJ whole genome shotgun (WGS) entry which is preliminary data.</text>
</comment>
<organism evidence="1 2">
    <name type="scientific">Trichonephila clavipes</name>
    <name type="common">Golden silk orbweaver</name>
    <name type="synonym">Nephila clavipes</name>
    <dbReference type="NCBI Taxonomy" id="2585209"/>
    <lineage>
        <taxon>Eukaryota</taxon>
        <taxon>Metazoa</taxon>
        <taxon>Ecdysozoa</taxon>
        <taxon>Arthropoda</taxon>
        <taxon>Chelicerata</taxon>
        <taxon>Arachnida</taxon>
        <taxon>Araneae</taxon>
        <taxon>Araneomorphae</taxon>
        <taxon>Entelegynae</taxon>
        <taxon>Araneoidea</taxon>
        <taxon>Nephilidae</taxon>
        <taxon>Trichonephila</taxon>
    </lineage>
</organism>
<protein>
    <submittedName>
        <fullName evidence="1">Uncharacterized protein</fullName>
    </submittedName>
</protein>
<name>A0A8X6WAH2_TRICX</name>
<evidence type="ECO:0000313" key="1">
    <source>
        <dbReference type="EMBL" id="GFY30987.1"/>
    </source>
</evidence>
<keyword evidence="2" id="KW-1185">Reference proteome</keyword>
<gene>
    <name evidence="1" type="ORF">TNCV_1629601</name>
</gene>
<proteinExistence type="predicted"/>
<reference evidence="1" key="1">
    <citation type="submission" date="2020-08" db="EMBL/GenBank/DDBJ databases">
        <title>Multicomponent nature underlies the extraordinary mechanical properties of spider dragline silk.</title>
        <authorList>
            <person name="Kono N."/>
            <person name="Nakamura H."/>
            <person name="Mori M."/>
            <person name="Yoshida Y."/>
            <person name="Ohtoshi R."/>
            <person name="Malay A.D."/>
            <person name="Moran D.A.P."/>
            <person name="Tomita M."/>
            <person name="Numata K."/>
            <person name="Arakawa K."/>
        </authorList>
    </citation>
    <scope>NUCLEOTIDE SEQUENCE</scope>
</reference>
<accession>A0A8X6WAH2</accession>
<sequence>MVSRQNRLVLAKDGCEENAIWWIFSPLDVREEKGGQHQTVQESAQSVSHQGVKEESVVYFERKNPFGDSVPPRRQK</sequence>